<protein>
    <submittedName>
        <fullName evidence="1">Uncharacterized protein</fullName>
    </submittedName>
</protein>
<proteinExistence type="predicted"/>
<reference evidence="1 2" key="1">
    <citation type="submission" date="2020-11" db="EMBL/GenBank/DDBJ databases">
        <title>The genome sequence of Erythrobacter sp. 6D36.</title>
        <authorList>
            <person name="Liu Y."/>
        </authorList>
    </citation>
    <scope>NUCLEOTIDE SEQUENCE [LARGE SCALE GENOMIC DNA]</scope>
    <source>
        <strain evidence="1 2">6D36</strain>
    </source>
</reference>
<dbReference type="AlphaFoldDB" id="A0A7S8F3C5"/>
<name>A0A7S8F3C5_9SPHN</name>
<dbReference type="RefSeq" id="WP_200983329.1">
    <property type="nucleotide sequence ID" value="NZ_CP064654.1"/>
</dbReference>
<evidence type="ECO:0000313" key="1">
    <source>
        <dbReference type="EMBL" id="QPC99695.1"/>
    </source>
</evidence>
<sequence length="95" mass="11009">MKVERILIHPNECSRIAIVERQDGHFVLYEQHRWPEEPEWTWASEILDDRWASDEELSQPAKAWHLITGVFANVEQAEEEARSSKGFSSASVIFG</sequence>
<dbReference type="EMBL" id="CP064654">
    <property type="protein sequence ID" value="QPC99695.1"/>
    <property type="molecule type" value="Genomic_DNA"/>
</dbReference>
<gene>
    <name evidence="1" type="ORF">IRL76_03795</name>
</gene>
<accession>A0A7S8F3C5</accession>
<organism evidence="1 2">
    <name type="scientific">Qipengyuania soli</name>
    <dbReference type="NCBI Taxonomy" id="2782568"/>
    <lineage>
        <taxon>Bacteria</taxon>
        <taxon>Pseudomonadati</taxon>
        <taxon>Pseudomonadota</taxon>
        <taxon>Alphaproteobacteria</taxon>
        <taxon>Sphingomonadales</taxon>
        <taxon>Erythrobacteraceae</taxon>
        <taxon>Qipengyuania</taxon>
    </lineage>
</organism>
<dbReference type="Proteomes" id="UP000594459">
    <property type="component" value="Chromosome"/>
</dbReference>
<dbReference type="KEGG" id="qso:IRL76_03795"/>
<evidence type="ECO:0000313" key="2">
    <source>
        <dbReference type="Proteomes" id="UP000594459"/>
    </source>
</evidence>
<keyword evidence="2" id="KW-1185">Reference proteome</keyword>